<gene>
    <name evidence="2" type="ORF">BDY17DRAFT_350483</name>
</gene>
<organism evidence="2 3">
    <name type="scientific">Neohortaea acidophila</name>
    <dbReference type="NCBI Taxonomy" id="245834"/>
    <lineage>
        <taxon>Eukaryota</taxon>
        <taxon>Fungi</taxon>
        <taxon>Dikarya</taxon>
        <taxon>Ascomycota</taxon>
        <taxon>Pezizomycotina</taxon>
        <taxon>Dothideomycetes</taxon>
        <taxon>Dothideomycetidae</taxon>
        <taxon>Mycosphaerellales</taxon>
        <taxon>Teratosphaeriaceae</taxon>
        <taxon>Neohortaea</taxon>
    </lineage>
</organism>
<reference evidence="2" key="1">
    <citation type="journal article" date="2020" name="Stud. Mycol.">
        <title>101 Dothideomycetes genomes: a test case for predicting lifestyles and emergence of pathogens.</title>
        <authorList>
            <person name="Haridas S."/>
            <person name="Albert R."/>
            <person name="Binder M."/>
            <person name="Bloem J."/>
            <person name="Labutti K."/>
            <person name="Salamov A."/>
            <person name="Andreopoulos B."/>
            <person name="Baker S."/>
            <person name="Barry K."/>
            <person name="Bills G."/>
            <person name="Bluhm B."/>
            <person name="Cannon C."/>
            <person name="Castanera R."/>
            <person name="Culley D."/>
            <person name="Daum C."/>
            <person name="Ezra D."/>
            <person name="Gonzalez J."/>
            <person name="Henrissat B."/>
            <person name="Kuo A."/>
            <person name="Liang C."/>
            <person name="Lipzen A."/>
            <person name="Lutzoni F."/>
            <person name="Magnuson J."/>
            <person name="Mondo S."/>
            <person name="Nolan M."/>
            <person name="Ohm R."/>
            <person name="Pangilinan J."/>
            <person name="Park H.-J."/>
            <person name="Ramirez L."/>
            <person name="Alfaro M."/>
            <person name="Sun H."/>
            <person name="Tritt A."/>
            <person name="Yoshinaga Y."/>
            <person name="Zwiers L.-H."/>
            <person name="Turgeon B."/>
            <person name="Goodwin S."/>
            <person name="Spatafora J."/>
            <person name="Crous P."/>
            <person name="Grigoriev I."/>
        </authorList>
    </citation>
    <scope>NUCLEOTIDE SEQUENCE</scope>
    <source>
        <strain evidence="2">CBS 113389</strain>
    </source>
</reference>
<dbReference type="InterPro" id="IPR007361">
    <property type="entry name" value="DUF427"/>
</dbReference>
<dbReference type="PANTHER" id="PTHR43058">
    <property type="entry name" value="SLR0655 PROTEIN"/>
    <property type="match status" value="1"/>
</dbReference>
<dbReference type="RefSeq" id="XP_033594171.1">
    <property type="nucleotide sequence ID" value="XM_033738187.1"/>
</dbReference>
<dbReference type="InterPro" id="IPR038694">
    <property type="entry name" value="DUF427_sf"/>
</dbReference>
<dbReference type="Pfam" id="PF04248">
    <property type="entry name" value="NTP_transf_9"/>
    <property type="match status" value="1"/>
</dbReference>
<evidence type="ECO:0000313" key="2">
    <source>
        <dbReference type="EMBL" id="KAF2487602.1"/>
    </source>
</evidence>
<dbReference type="Proteomes" id="UP000799767">
    <property type="component" value="Unassembled WGS sequence"/>
</dbReference>
<dbReference type="AlphaFoldDB" id="A0A6A6Q5N3"/>
<proteinExistence type="predicted"/>
<protein>
    <recommendedName>
        <fullName evidence="1">DUF427 domain-containing protein</fullName>
    </recommendedName>
</protein>
<evidence type="ECO:0000259" key="1">
    <source>
        <dbReference type="Pfam" id="PF04248"/>
    </source>
</evidence>
<sequence length="517" mass="59648">MSTTTKLNPRNFPRPPSCDKISRHLQVKWNGELIAETKEAYWALETFHPPTYYFPPSSMKVPLSKTSRSSWCEWKGKATYYEVANPTNPSEVVKNRIWSYDDPTPGFKDIKGYLSLYVGPWECWVDGEKVKSQQGSDFYGGWMSSDIDPTWVKGAPGTLGCHVTVDDVTGQPSRQATILLTFPPSSSVSLSSFVGQHHSYPETCEHIMARAKKRKITEVADIEGYQSMTIYQKKVARKAVVTTNRAIEYDREVKLRLKKIERPARNRFFDLPGELRNTIYELSIGRSVQTRLPPEYPRSDWRKWMGPEPSLLRVSKAIRAEAGSIHYSGTVFEIYFKSNECEQACAFAMQKLQLWIPRLRIHARLHFTSIMWKDIGAWIFLAKLIFNMDLAWPSRTRFRLAWRRIITTSSNPGIWYGSSNLRKSLCELIDFSVEYRMKGMSEADLETHFHGWASKIIEQPARIPNAKTRDAVALSLRKVAMTTRTRNNFVKRLAKEEEDLTRMTYGVYPLPTTKRPR</sequence>
<dbReference type="OrthoDB" id="18996at2759"/>
<evidence type="ECO:0000313" key="3">
    <source>
        <dbReference type="Proteomes" id="UP000799767"/>
    </source>
</evidence>
<dbReference type="Gene3D" id="2.170.150.40">
    <property type="entry name" value="Domain of unknown function (DUF427)"/>
    <property type="match status" value="1"/>
</dbReference>
<dbReference type="PANTHER" id="PTHR43058:SF1">
    <property type="entry name" value="DUF427 DOMAIN-CONTAINING PROTEIN"/>
    <property type="match status" value="1"/>
</dbReference>
<accession>A0A6A6Q5N3</accession>
<keyword evidence="3" id="KW-1185">Reference proteome</keyword>
<dbReference type="GeneID" id="54479189"/>
<feature type="domain" description="DUF427" evidence="1">
    <location>
        <begin position="26"/>
        <end position="117"/>
    </location>
</feature>
<dbReference type="EMBL" id="MU001631">
    <property type="protein sequence ID" value="KAF2487602.1"/>
    <property type="molecule type" value="Genomic_DNA"/>
</dbReference>
<name>A0A6A6Q5N3_9PEZI</name>